<dbReference type="eggNOG" id="ENOG5034962">
    <property type="taxonomic scope" value="Bacteria"/>
</dbReference>
<evidence type="ECO:0000313" key="2">
    <source>
        <dbReference type="Proteomes" id="UP000006868"/>
    </source>
</evidence>
<dbReference type="EMBL" id="CP002214">
    <property type="protein sequence ID" value="ADO59909.1"/>
    <property type="molecule type" value="Genomic_DNA"/>
</dbReference>
<organism evidence="1 2">
    <name type="scientific">Paenibacillus polymyxa (strain SC2)</name>
    <name type="common">Bacillus polymyxa</name>
    <dbReference type="NCBI Taxonomy" id="886882"/>
    <lineage>
        <taxon>Bacteria</taxon>
        <taxon>Bacillati</taxon>
        <taxon>Bacillota</taxon>
        <taxon>Bacilli</taxon>
        <taxon>Bacillales</taxon>
        <taxon>Paenibacillaceae</taxon>
        <taxon>Paenibacillus</taxon>
    </lineage>
</organism>
<keyword evidence="1" id="KW-0614">Plasmid</keyword>
<name>E3EL77_PAEPS</name>
<dbReference type="Proteomes" id="UP000006868">
    <property type="component" value="Plasmid pSC2"/>
</dbReference>
<reference evidence="1 2" key="1">
    <citation type="journal article" date="2011" name="J. Bacteriol.">
        <title>Complete genome sequence of Paenibacillus polymyxa SC2, a strain of plant growth-promoting Rhizobacterium with broad-spectrum antimicrobial activity.</title>
        <authorList>
            <person name="Ma M."/>
            <person name="Wang C."/>
            <person name="Ding Y."/>
            <person name="Li L."/>
            <person name="Shen D."/>
            <person name="Jiang X."/>
            <person name="Guan D."/>
            <person name="Cao F."/>
            <person name="Chen H."/>
            <person name="Feng R."/>
            <person name="Wang X."/>
            <person name="Ge Y."/>
            <person name="Yao L."/>
            <person name="Bing X."/>
            <person name="Yang X."/>
            <person name="Li J."/>
            <person name="Du B."/>
        </authorList>
    </citation>
    <scope>NUCLEOTIDE SEQUENCE [LARGE SCALE GENOMIC DNA]</scope>
    <source>
        <strain evidence="1 2">SC2</strain>
        <plasmid evidence="2">pSC2</plasmid>
    </source>
</reference>
<dbReference type="AlphaFoldDB" id="E3EL77"/>
<accession>E3EL77</accession>
<geneLocation type="plasmid" evidence="1 2">
    <name>pSC2</name>
</geneLocation>
<sequence length="98" mass="11200">MKVVKTGNMKDGTAIQIEDWSEDYSFHNKADVLASYPKSKMTHEGTYAPKAGERYRFSFWLGSAGETESAFNVLTEGRKTLSDFKKYMHGKLEYQDCI</sequence>
<dbReference type="RefSeq" id="WP_013386323.1">
    <property type="nucleotide sequence ID" value="NC_014628.2"/>
</dbReference>
<protein>
    <submittedName>
        <fullName evidence="1">Uncharacterized protein</fullName>
    </submittedName>
</protein>
<dbReference type="OrthoDB" id="2991043at2"/>
<gene>
    <name evidence="1" type="ORF">PPSC2_28620</name>
</gene>
<dbReference type="KEGG" id="ppm:PPSC2_28620"/>
<dbReference type="PATRIC" id="fig|886882.15.peg.6074"/>
<evidence type="ECO:0000313" key="1">
    <source>
        <dbReference type="EMBL" id="ADO59909.1"/>
    </source>
</evidence>
<dbReference type="HOGENOM" id="CLU_182248_0_0_9"/>
<proteinExistence type="predicted"/>